<dbReference type="GO" id="GO:0005886">
    <property type="term" value="C:plasma membrane"/>
    <property type="evidence" value="ECO:0007669"/>
    <property type="project" value="UniProtKB-SubCell"/>
</dbReference>
<feature type="compositionally biased region" description="Basic and acidic residues" evidence="7">
    <location>
        <begin position="666"/>
        <end position="691"/>
    </location>
</feature>
<feature type="transmembrane region" description="Helical" evidence="8">
    <location>
        <begin position="130"/>
        <end position="149"/>
    </location>
</feature>
<dbReference type="AlphaFoldDB" id="A0A1M5KQD5"/>
<organism evidence="9 10">
    <name type="scientific">Fodinibius roseus</name>
    <dbReference type="NCBI Taxonomy" id="1194090"/>
    <lineage>
        <taxon>Bacteria</taxon>
        <taxon>Pseudomonadati</taxon>
        <taxon>Balneolota</taxon>
        <taxon>Balneolia</taxon>
        <taxon>Balneolales</taxon>
        <taxon>Balneolaceae</taxon>
        <taxon>Fodinibius</taxon>
    </lineage>
</organism>
<feature type="region of interest" description="Disordered" evidence="7">
    <location>
        <begin position="660"/>
        <end position="701"/>
    </location>
</feature>
<dbReference type="InterPro" id="IPR051539">
    <property type="entry name" value="T4SS-coupling_protein"/>
</dbReference>
<keyword evidence="5 8" id="KW-1133">Transmembrane helix</keyword>
<feature type="region of interest" description="Disordered" evidence="7">
    <location>
        <begin position="552"/>
        <end position="579"/>
    </location>
</feature>
<evidence type="ECO:0000256" key="6">
    <source>
        <dbReference type="ARBA" id="ARBA00023136"/>
    </source>
</evidence>
<dbReference type="CDD" id="cd01127">
    <property type="entry name" value="TrwB_TraG_TraD_VirD4"/>
    <property type="match status" value="1"/>
</dbReference>
<dbReference type="Gene3D" id="3.40.50.300">
    <property type="entry name" value="P-loop containing nucleotide triphosphate hydrolases"/>
    <property type="match status" value="1"/>
</dbReference>
<keyword evidence="6 8" id="KW-0472">Membrane</keyword>
<comment type="subcellular location">
    <subcellularLocation>
        <location evidence="1">Cell membrane</location>
        <topology evidence="1">Multi-pass membrane protein</topology>
    </subcellularLocation>
</comment>
<feature type="transmembrane region" description="Helical" evidence="8">
    <location>
        <begin position="62"/>
        <end position="80"/>
    </location>
</feature>
<dbReference type="OrthoDB" id="9759295at2"/>
<evidence type="ECO:0000313" key="10">
    <source>
        <dbReference type="Proteomes" id="UP000184041"/>
    </source>
</evidence>
<evidence type="ECO:0000256" key="3">
    <source>
        <dbReference type="ARBA" id="ARBA00022475"/>
    </source>
</evidence>
<dbReference type="InterPro" id="IPR003688">
    <property type="entry name" value="TraG/VirD4"/>
</dbReference>
<feature type="compositionally biased region" description="Basic and acidic residues" evidence="7">
    <location>
        <begin position="569"/>
        <end position="579"/>
    </location>
</feature>
<accession>A0A1M5KQD5</accession>
<dbReference type="RefSeq" id="WP_084088460.1">
    <property type="nucleotide sequence ID" value="NZ_FQUS01000033.1"/>
</dbReference>
<dbReference type="SUPFAM" id="SSF52540">
    <property type="entry name" value="P-loop containing nucleoside triphosphate hydrolases"/>
    <property type="match status" value="1"/>
</dbReference>
<dbReference type="EMBL" id="FQUS01000033">
    <property type="protein sequence ID" value="SHG54890.1"/>
    <property type="molecule type" value="Genomic_DNA"/>
</dbReference>
<evidence type="ECO:0000256" key="8">
    <source>
        <dbReference type="SAM" id="Phobius"/>
    </source>
</evidence>
<evidence type="ECO:0000313" key="9">
    <source>
        <dbReference type="EMBL" id="SHG54890.1"/>
    </source>
</evidence>
<gene>
    <name evidence="9" type="ORF">SAMN05443144_13329</name>
</gene>
<evidence type="ECO:0000256" key="4">
    <source>
        <dbReference type="ARBA" id="ARBA00022692"/>
    </source>
</evidence>
<evidence type="ECO:0000256" key="7">
    <source>
        <dbReference type="SAM" id="MobiDB-lite"/>
    </source>
</evidence>
<keyword evidence="3" id="KW-1003">Cell membrane</keyword>
<dbReference type="Proteomes" id="UP000184041">
    <property type="component" value="Unassembled WGS sequence"/>
</dbReference>
<comment type="similarity">
    <text evidence="2">Belongs to the VirD4/TraG family.</text>
</comment>
<dbReference type="InterPro" id="IPR027417">
    <property type="entry name" value="P-loop_NTPase"/>
</dbReference>
<sequence>MSSITYTPERSLKYTLRLTFISLSLGALLCLPYATMMLAWLLGFHSNIGTPLFVIPGNIHWFIIPALTACVLAAGGLLYYRKKQYAGFLLLLSGVGCWFLFQPIYNPFSILLWGYSYWDIQQIQPLFQELLLYLGVYYGYLLVGFYFFFQPSTLSTSGTHGTAQIEYGDQFLQNEGLIIGRHQKTGEILRYTPEKHLITAAPTRRGKGVGSIMPNILTYPNSLIVVDPKGENCDTTYKRRQKMDQDVYVLDPFYESTYAKAYGSNSFNFMDLVEYEDPEAFDTCNIISKTIITYDPHDNQFWMDCAYTLFSGLIYYVSQAPEFNDRSHDPFRPNMRNMTTINDLLRLKFDDLLAYTKYISNNDDLPLDVKEVANEILTDKESRKMLNGILKTLKVNIECFRSPRIRDTLRESDFNLKDIIDENATLYIVIPIDKMKTYNKWIRTVIELLIKRTIQLRNPLDPKIDEKRILFLLDEYANLGVVSYVKEAYSTIAGYGMTLWTFVQDLNQLKKIYTKDWKTFISNSGIFQVFNTNDLETAEYISKTMGETTIFSESSSENKEVSSVGMTDNRGRTKSVSERSRWLRKPNEIMTMPMHEQIIKPDGQHPILANKVEYYKDPEFKNLFITREESYAESQKHQKPAPSRNLNIESDLKSIIYSQVYADEEAEKKKDSDTKSTKKERDPSSKGRQPESNEPGWPDWD</sequence>
<feature type="transmembrane region" description="Helical" evidence="8">
    <location>
        <begin position="20"/>
        <end position="42"/>
    </location>
</feature>
<dbReference type="PANTHER" id="PTHR37937:SF1">
    <property type="entry name" value="CONJUGATIVE TRANSFER: DNA TRANSPORT"/>
    <property type="match status" value="1"/>
</dbReference>
<evidence type="ECO:0000256" key="2">
    <source>
        <dbReference type="ARBA" id="ARBA00008806"/>
    </source>
</evidence>
<evidence type="ECO:0000256" key="1">
    <source>
        <dbReference type="ARBA" id="ARBA00004651"/>
    </source>
</evidence>
<dbReference type="STRING" id="1194090.SAMN05443144_13329"/>
<protein>
    <submittedName>
        <fullName evidence="9">Type IV secretory pathway, VirD4 component, TraG/TraD family ATPase</fullName>
    </submittedName>
</protein>
<evidence type="ECO:0000256" key="5">
    <source>
        <dbReference type="ARBA" id="ARBA00022989"/>
    </source>
</evidence>
<proteinExistence type="inferred from homology"/>
<keyword evidence="4 8" id="KW-0812">Transmembrane</keyword>
<feature type="transmembrane region" description="Helical" evidence="8">
    <location>
        <begin position="87"/>
        <end position="105"/>
    </location>
</feature>
<dbReference type="Pfam" id="PF02534">
    <property type="entry name" value="T4SS-DNA_transf"/>
    <property type="match status" value="1"/>
</dbReference>
<keyword evidence="10" id="KW-1185">Reference proteome</keyword>
<dbReference type="PANTHER" id="PTHR37937">
    <property type="entry name" value="CONJUGATIVE TRANSFER: DNA TRANSPORT"/>
    <property type="match status" value="1"/>
</dbReference>
<name>A0A1M5KQD5_9BACT</name>
<reference evidence="9 10" key="1">
    <citation type="submission" date="2016-11" db="EMBL/GenBank/DDBJ databases">
        <authorList>
            <person name="Jaros S."/>
            <person name="Januszkiewicz K."/>
            <person name="Wedrychowicz H."/>
        </authorList>
    </citation>
    <scope>NUCLEOTIDE SEQUENCE [LARGE SCALE GENOMIC DNA]</scope>
    <source>
        <strain evidence="9 10">DSM 21986</strain>
    </source>
</reference>